<keyword evidence="9" id="KW-0804">Transcription</keyword>
<dbReference type="EMBL" id="WBVX01000016">
    <property type="protein sequence ID" value="KAB2683340.1"/>
    <property type="molecule type" value="Genomic_DNA"/>
</dbReference>
<gene>
    <name evidence="15" type="ORF">F9L08_16000</name>
</gene>
<evidence type="ECO:0000259" key="13">
    <source>
        <dbReference type="PROSITE" id="PS50110"/>
    </source>
</evidence>
<evidence type="ECO:0000256" key="8">
    <source>
        <dbReference type="ARBA" id="ARBA00023159"/>
    </source>
</evidence>
<dbReference type="GO" id="GO:0005829">
    <property type="term" value="C:cytosol"/>
    <property type="evidence" value="ECO:0007669"/>
    <property type="project" value="TreeGrafter"/>
</dbReference>
<dbReference type="FunFam" id="3.40.50.2300:FF:000001">
    <property type="entry name" value="DNA-binding response regulator PhoB"/>
    <property type="match status" value="1"/>
</dbReference>
<evidence type="ECO:0000256" key="2">
    <source>
        <dbReference type="ARBA" id="ARBA00015404"/>
    </source>
</evidence>
<dbReference type="PROSITE" id="PS50110">
    <property type="entry name" value="RESPONSE_REGULATORY"/>
    <property type="match status" value="1"/>
</dbReference>
<name>A0A6L3YK79_9HYPH</name>
<dbReference type="SMART" id="SM00448">
    <property type="entry name" value="REC"/>
    <property type="match status" value="1"/>
</dbReference>
<reference evidence="15 16" key="1">
    <citation type="submission" date="2019-09" db="EMBL/GenBank/DDBJ databases">
        <title>Taxonomic organization of the family Brucellaceae based on a phylogenomic approach.</title>
        <authorList>
            <person name="Leclercq S."/>
            <person name="Cloeckaert A."/>
            <person name="Zygmunt M.S."/>
        </authorList>
    </citation>
    <scope>NUCLEOTIDE SEQUENCE [LARGE SCALE GENOMIC DNA]</scope>
    <source>
        <strain evidence="15 16">WS1830</strain>
    </source>
</reference>
<dbReference type="Proteomes" id="UP000481643">
    <property type="component" value="Unassembled WGS sequence"/>
</dbReference>
<dbReference type="Gene3D" id="6.10.250.690">
    <property type="match status" value="1"/>
</dbReference>
<dbReference type="PROSITE" id="PS51755">
    <property type="entry name" value="OMPR_PHOB"/>
    <property type="match status" value="1"/>
</dbReference>
<feature type="DNA-binding region" description="OmpR/PhoB-type" evidence="12">
    <location>
        <begin position="146"/>
        <end position="246"/>
    </location>
</feature>
<dbReference type="PANTHER" id="PTHR48111:SF4">
    <property type="entry name" value="DNA-BINDING DUAL TRANSCRIPTIONAL REGULATOR OMPR"/>
    <property type="match status" value="1"/>
</dbReference>
<dbReference type="CDD" id="cd00383">
    <property type="entry name" value="trans_reg_C"/>
    <property type="match status" value="1"/>
</dbReference>
<dbReference type="AlphaFoldDB" id="A0A6L3YK79"/>
<feature type="domain" description="Response regulatory" evidence="13">
    <location>
        <begin position="18"/>
        <end position="131"/>
    </location>
</feature>
<evidence type="ECO:0000256" key="10">
    <source>
        <dbReference type="ARBA" id="ARBA00067337"/>
    </source>
</evidence>
<proteinExistence type="predicted"/>
<dbReference type="GO" id="GO:0000976">
    <property type="term" value="F:transcription cis-regulatory region binding"/>
    <property type="evidence" value="ECO:0007669"/>
    <property type="project" value="TreeGrafter"/>
</dbReference>
<keyword evidence="3" id="KW-0963">Cytoplasm</keyword>
<dbReference type="InterPro" id="IPR036388">
    <property type="entry name" value="WH-like_DNA-bd_sf"/>
</dbReference>
<keyword evidence="6" id="KW-0805">Transcription regulation</keyword>
<dbReference type="InterPro" id="IPR011006">
    <property type="entry name" value="CheY-like_superfamily"/>
</dbReference>
<dbReference type="Pfam" id="PF00486">
    <property type="entry name" value="Trans_reg_C"/>
    <property type="match status" value="1"/>
</dbReference>
<evidence type="ECO:0000259" key="14">
    <source>
        <dbReference type="PROSITE" id="PS51755"/>
    </source>
</evidence>
<dbReference type="Gene3D" id="1.10.10.10">
    <property type="entry name" value="Winged helix-like DNA-binding domain superfamily/Winged helix DNA-binding domain"/>
    <property type="match status" value="1"/>
</dbReference>
<dbReference type="FunFam" id="1.10.10.10:FF:000099">
    <property type="entry name" value="Two-component system response regulator TorR"/>
    <property type="match status" value="1"/>
</dbReference>
<evidence type="ECO:0000256" key="1">
    <source>
        <dbReference type="ARBA" id="ARBA00004496"/>
    </source>
</evidence>
<evidence type="ECO:0000313" key="16">
    <source>
        <dbReference type="Proteomes" id="UP000481643"/>
    </source>
</evidence>
<dbReference type="InterPro" id="IPR001867">
    <property type="entry name" value="OmpR/PhoB-type_DNA-bd"/>
</dbReference>
<dbReference type="GO" id="GO:0006355">
    <property type="term" value="P:regulation of DNA-templated transcription"/>
    <property type="evidence" value="ECO:0007669"/>
    <property type="project" value="InterPro"/>
</dbReference>
<evidence type="ECO:0000256" key="12">
    <source>
        <dbReference type="PROSITE-ProRule" id="PRU01091"/>
    </source>
</evidence>
<keyword evidence="5" id="KW-0902">Two-component regulatory system</keyword>
<protein>
    <recommendedName>
        <fullName evidence="2">Flagellar transcriptional regulator FtcR</fullName>
    </recommendedName>
    <alternativeName>
        <fullName evidence="10">Regulatory protein VirG</fullName>
    </alternativeName>
</protein>
<evidence type="ECO:0000256" key="9">
    <source>
        <dbReference type="ARBA" id="ARBA00023163"/>
    </source>
</evidence>
<evidence type="ECO:0000256" key="11">
    <source>
        <dbReference type="PROSITE-ProRule" id="PRU00169"/>
    </source>
</evidence>
<dbReference type="InterPro" id="IPR039420">
    <property type="entry name" value="WalR-like"/>
</dbReference>
<dbReference type="SUPFAM" id="SSF52172">
    <property type="entry name" value="CheY-like"/>
    <property type="match status" value="1"/>
</dbReference>
<sequence>MTSNAFNPNTVNGQSGPHILVVDDHADIRDLISRALMRDGFRVSTAADGKALRRVLADSRIDLIVLDLMLPGEDGLTLCREMRASSNIPIIMLTAKSEEVDRVIGLELGADDYLGKPFGSRELIARIKAILRRSKGNHRDEEVSQTKRYRFDGWQLDVGARELVGEDSVSVPLSTGEFDLLLAFVERPRRMLNRDQLLDLARGRSANLFDRSIDTQVSRLRKKLEKDSSDPQIIKTVWGGGYMFTSEVTSE</sequence>
<dbReference type="Pfam" id="PF00072">
    <property type="entry name" value="Response_reg"/>
    <property type="match status" value="1"/>
</dbReference>
<accession>A0A6L3YK79</accession>
<keyword evidence="8" id="KW-0010">Activator</keyword>
<dbReference type="PANTHER" id="PTHR48111">
    <property type="entry name" value="REGULATOR OF RPOS"/>
    <property type="match status" value="1"/>
</dbReference>
<evidence type="ECO:0000256" key="6">
    <source>
        <dbReference type="ARBA" id="ARBA00023015"/>
    </source>
</evidence>
<dbReference type="SUPFAM" id="SSF46894">
    <property type="entry name" value="C-terminal effector domain of the bipartite response regulators"/>
    <property type="match status" value="1"/>
</dbReference>
<comment type="caution">
    <text evidence="15">The sequence shown here is derived from an EMBL/GenBank/DDBJ whole genome shotgun (WGS) entry which is preliminary data.</text>
</comment>
<organism evidence="15 16">
    <name type="scientific">Brucella tritici</name>
    <dbReference type="NCBI Taxonomy" id="94626"/>
    <lineage>
        <taxon>Bacteria</taxon>
        <taxon>Pseudomonadati</taxon>
        <taxon>Pseudomonadota</taxon>
        <taxon>Alphaproteobacteria</taxon>
        <taxon>Hyphomicrobiales</taxon>
        <taxon>Brucellaceae</taxon>
        <taxon>Brucella/Ochrobactrum group</taxon>
        <taxon>Brucella</taxon>
    </lineage>
</organism>
<dbReference type="GO" id="GO:0000156">
    <property type="term" value="F:phosphorelay response regulator activity"/>
    <property type="evidence" value="ECO:0007669"/>
    <property type="project" value="TreeGrafter"/>
</dbReference>
<dbReference type="Gene3D" id="3.40.50.2300">
    <property type="match status" value="1"/>
</dbReference>
<comment type="subcellular location">
    <subcellularLocation>
        <location evidence="1">Cytoplasm</location>
    </subcellularLocation>
</comment>
<feature type="domain" description="OmpR/PhoB-type" evidence="14">
    <location>
        <begin position="146"/>
        <end position="246"/>
    </location>
</feature>
<dbReference type="InterPro" id="IPR016032">
    <property type="entry name" value="Sig_transdc_resp-reg_C-effctor"/>
</dbReference>
<keyword evidence="4 11" id="KW-0597">Phosphoprotein</keyword>
<evidence type="ECO:0000256" key="3">
    <source>
        <dbReference type="ARBA" id="ARBA00022490"/>
    </source>
</evidence>
<dbReference type="GO" id="GO:0032993">
    <property type="term" value="C:protein-DNA complex"/>
    <property type="evidence" value="ECO:0007669"/>
    <property type="project" value="TreeGrafter"/>
</dbReference>
<feature type="modified residue" description="4-aspartylphosphate" evidence="11">
    <location>
        <position position="67"/>
    </location>
</feature>
<dbReference type="InterPro" id="IPR001789">
    <property type="entry name" value="Sig_transdc_resp-reg_receiver"/>
</dbReference>
<keyword evidence="7 12" id="KW-0238">DNA-binding</keyword>
<dbReference type="RefSeq" id="WP_112590943.1">
    <property type="nucleotide sequence ID" value="NZ_WBVX01000016.1"/>
</dbReference>
<evidence type="ECO:0000256" key="5">
    <source>
        <dbReference type="ARBA" id="ARBA00023012"/>
    </source>
</evidence>
<evidence type="ECO:0000256" key="4">
    <source>
        <dbReference type="ARBA" id="ARBA00022553"/>
    </source>
</evidence>
<dbReference type="SMART" id="SM00862">
    <property type="entry name" value="Trans_reg_C"/>
    <property type="match status" value="1"/>
</dbReference>
<evidence type="ECO:0000256" key="7">
    <source>
        <dbReference type="ARBA" id="ARBA00023125"/>
    </source>
</evidence>
<evidence type="ECO:0000313" key="15">
    <source>
        <dbReference type="EMBL" id="KAB2683340.1"/>
    </source>
</evidence>